<feature type="region of interest" description="Disordered" evidence="1">
    <location>
        <begin position="346"/>
        <end position="388"/>
    </location>
</feature>
<evidence type="ECO:0000259" key="2">
    <source>
        <dbReference type="PROSITE" id="PS51444"/>
    </source>
</evidence>
<proteinExistence type="predicted"/>
<dbReference type="SUPFAM" id="SSF101447">
    <property type="entry name" value="Formin homology 2 domain (FH2 domain)"/>
    <property type="match status" value="1"/>
</dbReference>
<sequence length="553" mass="62749">MFQIEEKEKTLNAAPTKPSVKTLLDPKRAQNLGIFLSGFKLSTKEIDEKLSVFRKKMEPYPWITFLPSTEEFEMYRNYKEDPNTLVPEDQFMMKLCEINDLEKRLDLLLVIMEFPQQFEDLAPNVDNLLQACKELYNSKNFLLVLEYVLSIGNILNTGSNRGGAYGFRLHSLPKLADIRGNNKKYTLLKFLILQLQQSNPEALNFPDELKSVPKAATCSSKALFAEVEVMKKDLLKIKRHSSELFLKRNQTIPKDVKLHNDVESFVSEYEEKLNDLCDKCKQMKQIYSKVLVSFGESQSSDSEELITAISTFMTQFKKAVKEQQHGSKHNKGIKLEGLREAIAQRQKSTDDTISIASMSSLSSTSTTYDQDNVDAGKTSPRNENQIPPANPLLLTKIITLLLFLAVVGNRDVILERKPSNKDQNTPSNGPPPVIHKQHQGTTEAASTSGSQANKARLPWKAQRRQTPNSKMGQQILRAHRHGYLYYYKKPDGGKPINSIYLRGCPVEIDSSDPCVVIVKTDERYWSLKAVNAEEACVWKTRCHFTLTSRTEGS</sequence>
<feature type="compositionally biased region" description="Polar residues" evidence="1">
    <location>
        <begin position="439"/>
        <end position="453"/>
    </location>
</feature>
<evidence type="ECO:0000256" key="1">
    <source>
        <dbReference type="SAM" id="MobiDB-lite"/>
    </source>
</evidence>
<dbReference type="Gene3D" id="2.30.29.30">
    <property type="entry name" value="Pleckstrin-homology domain (PH domain)/Phosphotyrosine-binding domain (PTB)"/>
    <property type="match status" value="1"/>
</dbReference>
<accession>A0A9W9ZK00</accession>
<dbReference type="Proteomes" id="UP001163046">
    <property type="component" value="Unassembled WGS sequence"/>
</dbReference>
<dbReference type="InterPro" id="IPR011993">
    <property type="entry name" value="PH-like_dom_sf"/>
</dbReference>
<organism evidence="3 4">
    <name type="scientific">Desmophyllum pertusum</name>
    <dbReference type="NCBI Taxonomy" id="174260"/>
    <lineage>
        <taxon>Eukaryota</taxon>
        <taxon>Metazoa</taxon>
        <taxon>Cnidaria</taxon>
        <taxon>Anthozoa</taxon>
        <taxon>Hexacorallia</taxon>
        <taxon>Scleractinia</taxon>
        <taxon>Caryophylliina</taxon>
        <taxon>Caryophylliidae</taxon>
        <taxon>Desmophyllum</taxon>
    </lineage>
</organism>
<dbReference type="EMBL" id="MU825905">
    <property type="protein sequence ID" value="KAJ7383146.1"/>
    <property type="molecule type" value="Genomic_DNA"/>
</dbReference>
<dbReference type="PROSITE" id="PS51444">
    <property type="entry name" value="FH2"/>
    <property type="match status" value="1"/>
</dbReference>
<feature type="region of interest" description="Disordered" evidence="1">
    <location>
        <begin position="417"/>
        <end position="471"/>
    </location>
</feature>
<protein>
    <submittedName>
        <fullName evidence="3">Cerebellin-4</fullName>
    </submittedName>
</protein>
<dbReference type="InterPro" id="IPR042201">
    <property type="entry name" value="FH2_Formin_sf"/>
</dbReference>
<dbReference type="Gene3D" id="1.20.58.2220">
    <property type="entry name" value="Formin, FH2 domain"/>
    <property type="match status" value="1"/>
</dbReference>
<dbReference type="SUPFAM" id="SSF50729">
    <property type="entry name" value="PH domain-like"/>
    <property type="match status" value="1"/>
</dbReference>
<evidence type="ECO:0000313" key="3">
    <source>
        <dbReference type="EMBL" id="KAJ7383146.1"/>
    </source>
</evidence>
<dbReference type="PANTHER" id="PTHR45725:SF10">
    <property type="entry name" value="FH2 DOMAIN-CONTAINING PROTEIN"/>
    <property type="match status" value="1"/>
</dbReference>
<name>A0A9W9ZK00_9CNID</name>
<dbReference type="Pfam" id="PF02181">
    <property type="entry name" value="FH2"/>
    <property type="match status" value="1"/>
</dbReference>
<dbReference type="PANTHER" id="PTHR45725">
    <property type="entry name" value="FORMIN HOMOLOGY 2 FAMILY MEMBER"/>
    <property type="match status" value="1"/>
</dbReference>
<keyword evidence="4" id="KW-1185">Reference proteome</keyword>
<gene>
    <name evidence="3" type="primary">CBLN4_2</name>
    <name evidence="3" type="ORF">OS493_030296</name>
</gene>
<evidence type="ECO:0000313" key="4">
    <source>
        <dbReference type="Proteomes" id="UP001163046"/>
    </source>
</evidence>
<dbReference type="InterPro" id="IPR051425">
    <property type="entry name" value="Formin_Homology"/>
</dbReference>
<dbReference type="AlphaFoldDB" id="A0A9W9ZK00"/>
<feature type="domain" description="FH2" evidence="2">
    <location>
        <begin position="1"/>
        <end position="342"/>
    </location>
</feature>
<dbReference type="OrthoDB" id="410721at2759"/>
<dbReference type="SMART" id="SM00498">
    <property type="entry name" value="FH2"/>
    <property type="match status" value="1"/>
</dbReference>
<reference evidence="3" key="1">
    <citation type="submission" date="2023-01" db="EMBL/GenBank/DDBJ databases">
        <title>Genome assembly of the deep-sea coral Lophelia pertusa.</title>
        <authorList>
            <person name="Herrera S."/>
            <person name="Cordes E."/>
        </authorList>
    </citation>
    <scope>NUCLEOTIDE SEQUENCE</scope>
    <source>
        <strain evidence="3">USNM1676648</strain>
        <tissue evidence="3">Polyp</tissue>
    </source>
</reference>
<feature type="compositionally biased region" description="Low complexity" evidence="1">
    <location>
        <begin position="352"/>
        <end position="367"/>
    </location>
</feature>
<comment type="caution">
    <text evidence="3">The sequence shown here is derived from an EMBL/GenBank/DDBJ whole genome shotgun (WGS) entry which is preliminary data.</text>
</comment>
<dbReference type="InterPro" id="IPR015425">
    <property type="entry name" value="FH2_Formin"/>
</dbReference>